<name>A0A643FA34_IDEDE</name>
<dbReference type="InterPro" id="IPR000620">
    <property type="entry name" value="EamA_dom"/>
</dbReference>
<evidence type="ECO:0000256" key="4">
    <source>
        <dbReference type="ARBA" id="ARBA00023136"/>
    </source>
</evidence>
<dbReference type="RefSeq" id="WP_151124863.1">
    <property type="nucleotide sequence ID" value="NZ_CP088081.1"/>
</dbReference>
<feature type="transmembrane region" description="Helical" evidence="5">
    <location>
        <begin position="244"/>
        <end position="263"/>
    </location>
</feature>
<sequence>MKPKDLAELALLAAIWGASFLFIRLGAAAFGPLALAGLRVVGAVACLLPLLIWRGELRALRQHWRPILLVGITNSALPFICFGVAALAITGGLSAIFNATTPLWGALIAWAWLGERPSGRKGLGLALGFAGVLWLAWDRASFHPGEHGVSPALAVAACLCATLMYGFSANFTRRRLTGVPSMALAAGSQAGAGLLLIPLMLTHWPEVSPSPVAWLAAVLLAVLCTGLAYVLYFRLIGRVGASNAMTVTFLIPAFAVLWGALFLGETLSATMVGACTVILLGTALVTGLLPRRLARTPA</sequence>
<evidence type="ECO:0000256" key="2">
    <source>
        <dbReference type="ARBA" id="ARBA00022692"/>
    </source>
</evidence>
<keyword evidence="4 5" id="KW-0472">Membrane</keyword>
<feature type="transmembrane region" description="Helical" evidence="5">
    <location>
        <begin position="67"/>
        <end position="89"/>
    </location>
</feature>
<dbReference type="Pfam" id="PF00892">
    <property type="entry name" value="EamA"/>
    <property type="match status" value="2"/>
</dbReference>
<feature type="domain" description="EamA" evidence="6">
    <location>
        <begin position="154"/>
        <end position="286"/>
    </location>
</feature>
<reference evidence="7 8" key="1">
    <citation type="submission" date="2019-09" db="EMBL/GenBank/DDBJ databases">
        <title>Draft genome sequences of 48 bacterial type strains from the CCUG.</title>
        <authorList>
            <person name="Tunovic T."/>
            <person name="Pineiro-Iglesias B."/>
            <person name="Unosson C."/>
            <person name="Inganas E."/>
            <person name="Ohlen M."/>
            <person name="Cardew S."/>
            <person name="Jensie-Markopoulos S."/>
            <person name="Salva-Serra F."/>
            <person name="Jaen-Luchoro D."/>
            <person name="Karlsson R."/>
            <person name="Svensson-Stadler L."/>
            <person name="Chun J."/>
            <person name="Moore E."/>
        </authorList>
    </citation>
    <scope>NUCLEOTIDE SEQUENCE [LARGE SCALE GENOMIC DNA]</scope>
    <source>
        <strain evidence="7 8">CCUG 30977</strain>
    </source>
</reference>
<organism evidence="7 8">
    <name type="scientific">Ideonella dechloratans</name>
    <dbReference type="NCBI Taxonomy" id="36863"/>
    <lineage>
        <taxon>Bacteria</taxon>
        <taxon>Pseudomonadati</taxon>
        <taxon>Pseudomonadota</taxon>
        <taxon>Betaproteobacteria</taxon>
        <taxon>Burkholderiales</taxon>
        <taxon>Sphaerotilaceae</taxon>
        <taxon>Ideonella</taxon>
    </lineage>
</organism>
<feature type="transmembrane region" description="Helical" evidence="5">
    <location>
        <begin position="179"/>
        <end position="201"/>
    </location>
</feature>
<comment type="subcellular location">
    <subcellularLocation>
        <location evidence="1">Membrane</location>
        <topology evidence="1">Multi-pass membrane protein</topology>
    </subcellularLocation>
</comment>
<gene>
    <name evidence="7" type="ORF">F7Q92_14655</name>
</gene>
<dbReference type="InterPro" id="IPR037185">
    <property type="entry name" value="EmrE-like"/>
</dbReference>
<keyword evidence="8" id="KW-1185">Reference proteome</keyword>
<feature type="transmembrane region" description="Helical" evidence="5">
    <location>
        <begin position="36"/>
        <end position="55"/>
    </location>
</feature>
<evidence type="ECO:0000256" key="3">
    <source>
        <dbReference type="ARBA" id="ARBA00022989"/>
    </source>
</evidence>
<dbReference type="OrthoDB" id="9810556at2"/>
<dbReference type="InterPro" id="IPR050638">
    <property type="entry name" value="AA-Vitamin_Transporters"/>
</dbReference>
<dbReference type="PANTHER" id="PTHR32322:SF9">
    <property type="entry name" value="AMINO-ACID METABOLITE EFFLUX PUMP-RELATED"/>
    <property type="match status" value="1"/>
</dbReference>
<evidence type="ECO:0000313" key="7">
    <source>
        <dbReference type="EMBL" id="KAB0579507.1"/>
    </source>
</evidence>
<feature type="transmembrane region" description="Helical" evidence="5">
    <location>
        <begin position="95"/>
        <end position="113"/>
    </location>
</feature>
<evidence type="ECO:0000256" key="1">
    <source>
        <dbReference type="ARBA" id="ARBA00004141"/>
    </source>
</evidence>
<dbReference type="EMBL" id="VZPB01000037">
    <property type="protein sequence ID" value="KAB0579507.1"/>
    <property type="molecule type" value="Genomic_DNA"/>
</dbReference>
<keyword evidence="2 5" id="KW-0812">Transmembrane</keyword>
<dbReference type="GO" id="GO:0016020">
    <property type="term" value="C:membrane"/>
    <property type="evidence" value="ECO:0007669"/>
    <property type="project" value="UniProtKB-SubCell"/>
</dbReference>
<dbReference type="PANTHER" id="PTHR32322">
    <property type="entry name" value="INNER MEMBRANE TRANSPORTER"/>
    <property type="match status" value="1"/>
</dbReference>
<comment type="caution">
    <text evidence="7">The sequence shown here is derived from an EMBL/GenBank/DDBJ whole genome shotgun (WGS) entry which is preliminary data.</text>
</comment>
<feature type="transmembrane region" description="Helical" evidence="5">
    <location>
        <begin position="120"/>
        <end position="137"/>
    </location>
</feature>
<evidence type="ECO:0000256" key="5">
    <source>
        <dbReference type="SAM" id="Phobius"/>
    </source>
</evidence>
<protein>
    <submittedName>
        <fullName evidence="7">EamA family transporter</fullName>
    </submittedName>
</protein>
<evidence type="ECO:0000313" key="8">
    <source>
        <dbReference type="Proteomes" id="UP000430120"/>
    </source>
</evidence>
<dbReference type="AlphaFoldDB" id="A0A643FA34"/>
<feature type="transmembrane region" description="Helical" evidence="5">
    <location>
        <begin position="149"/>
        <end position="167"/>
    </location>
</feature>
<keyword evidence="3 5" id="KW-1133">Transmembrane helix</keyword>
<evidence type="ECO:0000259" key="6">
    <source>
        <dbReference type="Pfam" id="PF00892"/>
    </source>
</evidence>
<dbReference type="Proteomes" id="UP000430120">
    <property type="component" value="Unassembled WGS sequence"/>
</dbReference>
<dbReference type="SUPFAM" id="SSF103481">
    <property type="entry name" value="Multidrug resistance efflux transporter EmrE"/>
    <property type="match status" value="2"/>
</dbReference>
<accession>A0A643FA34</accession>
<feature type="transmembrane region" description="Helical" evidence="5">
    <location>
        <begin position="269"/>
        <end position="289"/>
    </location>
</feature>
<proteinExistence type="predicted"/>
<feature type="domain" description="EamA" evidence="6">
    <location>
        <begin position="10"/>
        <end position="135"/>
    </location>
</feature>
<feature type="transmembrane region" description="Helical" evidence="5">
    <location>
        <begin position="213"/>
        <end position="232"/>
    </location>
</feature>
<feature type="transmembrane region" description="Helical" evidence="5">
    <location>
        <begin position="9"/>
        <end position="30"/>
    </location>
</feature>